<protein>
    <submittedName>
        <fullName evidence="1">Uncharacterized protein</fullName>
    </submittedName>
</protein>
<dbReference type="EMBL" id="JNFP01000078">
    <property type="protein sequence ID" value="KIA60144.1"/>
    <property type="molecule type" value="Genomic_DNA"/>
</dbReference>
<evidence type="ECO:0000313" key="2">
    <source>
        <dbReference type="Proteomes" id="UP000031364"/>
    </source>
</evidence>
<gene>
    <name evidence="1" type="ORF">FG87_38800</name>
</gene>
<proteinExistence type="predicted"/>
<accession>A0ABR4Z4E1</accession>
<comment type="caution">
    <text evidence="1">The sequence shown here is derived from an EMBL/GenBank/DDBJ whole genome shotgun (WGS) entry which is preliminary data.</text>
</comment>
<reference evidence="1 2" key="1">
    <citation type="journal article" date="2014" name="Int. J. Syst. Evol. Microbiol.">
        <title>Nocardia vulneris sp. nov., isolated from wounds of human patients in North America.</title>
        <authorList>
            <person name="Lasker B.A."/>
            <person name="Bell M."/>
            <person name="Klenk H.P."/>
            <person name="Sproer C."/>
            <person name="Schumann C."/>
            <person name="Schumann P."/>
            <person name="Brown J.M."/>
        </authorList>
    </citation>
    <scope>NUCLEOTIDE SEQUENCE [LARGE SCALE GENOMIC DNA]</scope>
    <source>
        <strain evidence="1 2">W9851</strain>
    </source>
</reference>
<name>A0ABR4Z4E1_9NOCA</name>
<organism evidence="1 2">
    <name type="scientific">Nocardia vulneris</name>
    <dbReference type="NCBI Taxonomy" id="1141657"/>
    <lineage>
        <taxon>Bacteria</taxon>
        <taxon>Bacillati</taxon>
        <taxon>Actinomycetota</taxon>
        <taxon>Actinomycetes</taxon>
        <taxon>Mycobacteriales</taxon>
        <taxon>Nocardiaceae</taxon>
        <taxon>Nocardia</taxon>
    </lineage>
</organism>
<evidence type="ECO:0000313" key="1">
    <source>
        <dbReference type="EMBL" id="KIA60144.1"/>
    </source>
</evidence>
<sequence length="82" mass="9213">MLEVEQSLLVEAATPHRDEIRLHDADAALAFIGRTITASAMHRALSVETAPDGMTWQQWRLRTVRMAVSYLTIDQSPVPDRP</sequence>
<dbReference type="RefSeq" id="WP_043681180.1">
    <property type="nucleotide sequence ID" value="NZ_BDCI01000002.1"/>
</dbReference>
<dbReference type="Proteomes" id="UP000031364">
    <property type="component" value="Unassembled WGS sequence"/>
</dbReference>
<keyword evidence="2" id="KW-1185">Reference proteome</keyword>